<keyword evidence="1" id="KW-0378">Hydrolase</keyword>
<dbReference type="RefSeq" id="WP_177236179.1">
    <property type="nucleotide sequence ID" value="NZ_FOQH01000003.1"/>
</dbReference>
<dbReference type="InterPro" id="IPR000639">
    <property type="entry name" value="Epox_hydrolase-like"/>
</dbReference>
<dbReference type="EMBL" id="FOQH01000003">
    <property type="protein sequence ID" value="SFH99062.1"/>
    <property type="molecule type" value="Genomic_DNA"/>
</dbReference>
<dbReference type="AlphaFoldDB" id="A0A1I3EJC4"/>
<proteinExistence type="predicted"/>
<dbReference type="GO" id="GO:0016787">
    <property type="term" value="F:hydrolase activity"/>
    <property type="evidence" value="ECO:0007669"/>
    <property type="project" value="UniProtKB-KW"/>
</dbReference>
<evidence type="ECO:0000256" key="1">
    <source>
        <dbReference type="ARBA" id="ARBA00022801"/>
    </source>
</evidence>
<dbReference type="Pfam" id="PF00561">
    <property type="entry name" value="Abhydrolase_1"/>
    <property type="match status" value="1"/>
</dbReference>
<feature type="domain" description="AB hydrolase-1" evidence="2">
    <location>
        <begin position="24"/>
        <end position="283"/>
    </location>
</feature>
<gene>
    <name evidence="3" type="ORF">SAMN05216258_103415</name>
</gene>
<sequence>MRRETVHVRGLEFSCLVDGPEDAPLMLMLHGFPEYSGAWADMIGRLSDRWFCVAPDQRGYNLTEKPAETEAYATGKIGADAIAMIEHWRPGGKAHALIGHDWGAGAAYNAAMRAPEKIERLVIVNGVHPLPFQRELLKDGPQREASQYIRWLRRPDSHEKLAEDDCQGVIRMLERKMEMTWMTPEKKAAYKEAWSRPGALKAMVDWYRATPLVVPEMGEEADASILEKLDPAAMRIRMPHLLIWGLDDGALLPECREGLPDLCDDLEMVEIAGADHWIIHQKPEEVAGHIRRFLDR</sequence>
<reference evidence="3 4" key="1">
    <citation type="submission" date="2016-10" db="EMBL/GenBank/DDBJ databases">
        <authorList>
            <person name="de Groot N.N."/>
        </authorList>
    </citation>
    <scope>NUCLEOTIDE SEQUENCE [LARGE SCALE GENOMIC DNA]</scope>
    <source>
        <strain evidence="3 4">CGMCC 1.11030</strain>
    </source>
</reference>
<dbReference type="Proteomes" id="UP000199377">
    <property type="component" value="Unassembled WGS sequence"/>
</dbReference>
<dbReference type="SUPFAM" id="SSF53474">
    <property type="entry name" value="alpha/beta-Hydrolases"/>
    <property type="match status" value="1"/>
</dbReference>
<dbReference type="PRINTS" id="PR00111">
    <property type="entry name" value="ABHYDROLASE"/>
</dbReference>
<dbReference type="PANTHER" id="PTHR43329">
    <property type="entry name" value="EPOXIDE HYDROLASE"/>
    <property type="match status" value="1"/>
</dbReference>
<organism evidence="3 4">
    <name type="scientific">Albimonas pacifica</name>
    <dbReference type="NCBI Taxonomy" id="1114924"/>
    <lineage>
        <taxon>Bacteria</taxon>
        <taxon>Pseudomonadati</taxon>
        <taxon>Pseudomonadota</taxon>
        <taxon>Alphaproteobacteria</taxon>
        <taxon>Rhodobacterales</taxon>
        <taxon>Paracoccaceae</taxon>
        <taxon>Albimonas</taxon>
    </lineage>
</organism>
<dbReference type="STRING" id="1114924.SAMN05216258_103415"/>
<dbReference type="Gene3D" id="3.40.50.1820">
    <property type="entry name" value="alpha/beta hydrolase"/>
    <property type="match status" value="1"/>
</dbReference>
<evidence type="ECO:0000259" key="2">
    <source>
        <dbReference type="Pfam" id="PF00561"/>
    </source>
</evidence>
<dbReference type="PRINTS" id="PR00412">
    <property type="entry name" value="EPOXHYDRLASE"/>
</dbReference>
<protein>
    <submittedName>
        <fullName evidence="3">Pimeloyl-ACP methyl ester carboxylesterase</fullName>
    </submittedName>
</protein>
<evidence type="ECO:0000313" key="4">
    <source>
        <dbReference type="Proteomes" id="UP000199377"/>
    </source>
</evidence>
<dbReference type="InterPro" id="IPR029058">
    <property type="entry name" value="AB_hydrolase_fold"/>
</dbReference>
<name>A0A1I3EJC4_9RHOB</name>
<evidence type="ECO:0000313" key="3">
    <source>
        <dbReference type="EMBL" id="SFH99062.1"/>
    </source>
</evidence>
<dbReference type="InterPro" id="IPR000073">
    <property type="entry name" value="AB_hydrolase_1"/>
</dbReference>
<accession>A0A1I3EJC4</accession>
<keyword evidence="4" id="KW-1185">Reference proteome</keyword>